<comment type="caution">
    <text evidence="2">The sequence shown here is derived from an EMBL/GenBank/DDBJ whole genome shotgun (WGS) entry which is preliminary data.</text>
</comment>
<protein>
    <submittedName>
        <fullName evidence="2">Uncharacterized protein</fullName>
    </submittedName>
</protein>
<organism evidence="2">
    <name type="scientific">marine sediment metagenome</name>
    <dbReference type="NCBI Taxonomy" id="412755"/>
    <lineage>
        <taxon>unclassified sequences</taxon>
        <taxon>metagenomes</taxon>
        <taxon>ecological metagenomes</taxon>
    </lineage>
</organism>
<sequence>MDESESLTGIILGIILVLLLLGVGVYILVFYMTR</sequence>
<reference evidence="2" key="1">
    <citation type="journal article" date="2015" name="Nature">
        <title>Complex archaea that bridge the gap between prokaryotes and eukaryotes.</title>
        <authorList>
            <person name="Spang A."/>
            <person name="Saw J.H."/>
            <person name="Jorgensen S.L."/>
            <person name="Zaremba-Niedzwiedzka K."/>
            <person name="Martijn J."/>
            <person name="Lind A.E."/>
            <person name="van Eijk R."/>
            <person name="Schleper C."/>
            <person name="Guy L."/>
            <person name="Ettema T.J."/>
        </authorList>
    </citation>
    <scope>NUCLEOTIDE SEQUENCE</scope>
</reference>
<keyword evidence="1" id="KW-0812">Transmembrane</keyword>
<dbReference type="AlphaFoldDB" id="A0A0F9ELM1"/>
<keyword evidence="1" id="KW-1133">Transmembrane helix</keyword>
<accession>A0A0F9ELM1</accession>
<gene>
    <name evidence="2" type="ORF">LCGC14_2059730</name>
</gene>
<keyword evidence="1" id="KW-0472">Membrane</keyword>
<proteinExistence type="predicted"/>
<evidence type="ECO:0000313" key="2">
    <source>
        <dbReference type="EMBL" id="KKL74949.1"/>
    </source>
</evidence>
<name>A0A0F9ELM1_9ZZZZ</name>
<dbReference type="EMBL" id="LAZR01024494">
    <property type="protein sequence ID" value="KKL74949.1"/>
    <property type="molecule type" value="Genomic_DNA"/>
</dbReference>
<feature type="transmembrane region" description="Helical" evidence="1">
    <location>
        <begin position="6"/>
        <end position="31"/>
    </location>
</feature>
<evidence type="ECO:0000256" key="1">
    <source>
        <dbReference type="SAM" id="Phobius"/>
    </source>
</evidence>